<sequence length="237" mass="26336">CMLLHNSTQRRRKRTTFSKAQLSQLERAFSVTQYPSIKIKESLASITGLPESKIQVWFQNRRARHFKNKKLTREASRCPSDKLQLEFIHGAPHSPQLCPSLPSPPGYPAPCLPQSSRLSAILNGQDKSPLQPPDLSTSCHPHGSSQDCCYSDFFDFSENVHPIDDWDCAELEAFLGGAHVSQPEGSHCPTAAADLRGQLDHQESPEDLSDLSFQDLLSGFTLSDLDISAAMIDYLLD</sequence>
<keyword evidence="9" id="KW-1185">Reference proteome</keyword>
<accession>A0A3Q2ZZU1</accession>
<name>A0A3Q2ZZU1_KRYMA</name>
<dbReference type="Ensembl" id="ENSKMAT00000009637.1">
    <property type="protein sequence ID" value="ENSKMAP00000009491.1"/>
    <property type="gene ID" value="ENSKMAG00000007105.1"/>
</dbReference>
<dbReference type="SUPFAM" id="SSF46689">
    <property type="entry name" value="Homeodomain-like"/>
    <property type="match status" value="1"/>
</dbReference>
<dbReference type="InterPro" id="IPR051306">
    <property type="entry name" value="Homeobox_regulator"/>
</dbReference>
<organism evidence="8 9">
    <name type="scientific">Kryptolebias marmoratus</name>
    <name type="common">Mangrove killifish</name>
    <name type="synonym">Rivulus marmoratus</name>
    <dbReference type="NCBI Taxonomy" id="37003"/>
    <lineage>
        <taxon>Eukaryota</taxon>
        <taxon>Metazoa</taxon>
        <taxon>Chordata</taxon>
        <taxon>Craniata</taxon>
        <taxon>Vertebrata</taxon>
        <taxon>Euteleostomi</taxon>
        <taxon>Actinopterygii</taxon>
        <taxon>Neopterygii</taxon>
        <taxon>Teleostei</taxon>
        <taxon>Neoteleostei</taxon>
        <taxon>Acanthomorphata</taxon>
        <taxon>Ovalentaria</taxon>
        <taxon>Atherinomorphae</taxon>
        <taxon>Cyprinodontiformes</taxon>
        <taxon>Rivulidae</taxon>
        <taxon>Kryptolebias</taxon>
    </lineage>
</organism>
<dbReference type="InterPro" id="IPR009057">
    <property type="entry name" value="Homeodomain-like_sf"/>
</dbReference>
<dbReference type="Proteomes" id="UP000264800">
    <property type="component" value="Unplaced"/>
</dbReference>
<dbReference type="GeneTree" id="ENSGT00920000149180"/>
<dbReference type="PANTHER" id="PTHR46123:SF4">
    <property type="entry name" value="MIX-TYPE HOMEOBOX GENE 1-RELATED"/>
    <property type="match status" value="1"/>
</dbReference>
<protein>
    <recommendedName>
        <fullName evidence="7">Homeobox domain-containing protein</fullName>
    </recommendedName>
</protein>
<feature type="domain" description="Homeobox" evidence="7">
    <location>
        <begin position="8"/>
        <end position="68"/>
    </location>
</feature>
<keyword evidence="4 5" id="KW-0539">Nucleus</keyword>
<evidence type="ECO:0000256" key="2">
    <source>
        <dbReference type="ARBA" id="ARBA00023125"/>
    </source>
</evidence>
<evidence type="ECO:0000313" key="8">
    <source>
        <dbReference type="Ensembl" id="ENSKMAP00000009491.1"/>
    </source>
</evidence>
<feature type="DNA-binding region" description="Homeobox" evidence="5">
    <location>
        <begin position="10"/>
        <end position="69"/>
    </location>
</feature>
<dbReference type="SMART" id="SM00389">
    <property type="entry name" value="HOX"/>
    <property type="match status" value="1"/>
</dbReference>
<evidence type="ECO:0000256" key="3">
    <source>
        <dbReference type="ARBA" id="ARBA00023155"/>
    </source>
</evidence>
<evidence type="ECO:0000256" key="4">
    <source>
        <dbReference type="ARBA" id="ARBA00023242"/>
    </source>
</evidence>
<reference evidence="8" key="1">
    <citation type="submission" date="2025-08" db="UniProtKB">
        <authorList>
            <consortium name="Ensembl"/>
        </authorList>
    </citation>
    <scope>IDENTIFICATION</scope>
</reference>
<keyword evidence="3 5" id="KW-0371">Homeobox</keyword>
<dbReference type="InterPro" id="IPR001356">
    <property type="entry name" value="HD"/>
</dbReference>
<dbReference type="GO" id="GO:0005634">
    <property type="term" value="C:nucleus"/>
    <property type="evidence" value="ECO:0007669"/>
    <property type="project" value="UniProtKB-SubCell"/>
</dbReference>
<evidence type="ECO:0000256" key="5">
    <source>
        <dbReference type="PROSITE-ProRule" id="PRU00108"/>
    </source>
</evidence>
<dbReference type="GO" id="GO:0000977">
    <property type="term" value="F:RNA polymerase II transcription regulatory region sequence-specific DNA binding"/>
    <property type="evidence" value="ECO:0007669"/>
    <property type="project" value="TreeGrafter"/>
</dbReference>
<evidence type="ECO:0000256" key="6">
    <source>
        <dbReference type="RuleBase" id="RU000682"/>
    </source>
</evidence>
<dbReference type="Gene3D" id="1.10.10.60">
    <property type="entry name" value="Homeodomain-like"/>
    <property type="match status" value="1"/>
</dbReference>
<evidence type="ECO:0000256" key="1">
    <source>
        <dbReference type="ARBA" id="ARBA00004123"/>
    </source>
</evidence>
<reference evidence="8" key="2">
    <citation type="submission" date="2025-09" db="UniProtKB">
        <authorList>
            <consortium name="Ensembl"/>
        </authorList>
    </citation>
    <scope>IDENTIFICATION</scope>
</reference>
<dbReference type="PANTHER" id="PTHR46123">
    <property type="entry name" value="MIX-TYPE HOMEOBOX GENE 1-RELATED"/>
    <property type="match status" value="1"/>
</dbReference>
<evidence type="ECO:0000259" key="7">
    <source>
        <dbReference type="PROSITE" id="PS50071"/>
    </source>
</evidence>
<evidence type="ECO:0000313" key="9">
    <source>
        <dbReference type="Proteomes" id="UP000264800"/>
    </source>
</evidence>
<proteinExistence type="predicted"/>
<dbReference type="GO" id="GO:0000981">
    <property type="term" value="F:DNA-binding transcription factor activity, RNA polymerase II-specific"/>
    <property type="evidence" value="ECO:0007669"/>
    <property type="project" value="TreeGrafter"/>
</dbReference>
<dbReference type="OMA" id="YPDINGR"/>
<dbReference type="PROSITE" id="PS50071">
    <property type="entry name" value="HOMEOBOX_2"/>
    <property type="match status" value="1"/>
</dbReference>
<dbReference type="AlphaFoldDB" id="A0A3Q2ZZU1"/>
<dbReference type="CDD" id="cd00086">
    <property type="entry name" value="homeodomain"/>
    <property type="match status" value="1"/>
</dbReference>
<comment type="subcellular location">
    <subcellularLocation>
        <location evidence="1 5 6">Nucleus</location>
    </subcellularLocation>
</comment>
<dbReference type="STRING" id="37003.ENSKMAP00000009491"/>
<keyword evidence="2 5" id="KW-0238">DNA-binding</keyword>
<dbReference type="Pfam" id="PF00046">
    <property type="entry name" value="Homeodomain"/>
    <property type="match status" value="1"/>
</dbReference>